<reference evidence="13" key="2">
    <citation type="submission" date="2025-09" db="UniProtKB">
        <authorList>
            <consortium name="Ensembl"/>
        </authorList>
    </citation>
    <scope>IDENTIFICATION</scope>
</reference>
<feature type="compositionally biased region" description="Basic and acidic residues" evidence="10">
    <location>
        <begin position="559"/>
        <end position="571"/>
    </location>
</feature>
<dbReference type="InterPro" id="IPR036179">
    <property type="entry name" value="Ig-like_dom_sf"/>
</dbReference>
<dbReference type="InterPro" id="IPR007110">
    <property type="entry name" value="Ig-like_dom"/>
</dbReference>
<dbReference type="GeneTree" id="ENSGT01150000286907"/>
<evidence type="ECO:0000256" key="11">
    <source>
        <dbReference type="SAM" id="Phobius"/>
    </source>
</evidence>
<dbReference type="PANTHER" id="PTHR12035">
    <property type="entry name" value="SIALIC ACID BINDING IMMUNOGLOBULIN-LIKE LECTIN"/>
    <property type="match status" value="1"/>
</dbReference>
<comment type="subcellular location">
    <subcellularLocation>
        <location evidence="1">Membrane</location>
        <topology evidence="1">Single-pass type I membrane protein</topology>
    </subcellularLocation>
</comment>
<feature type="region of interest" description="Disordered" evidence="10">
    <location>
        <begin position="529"/>
        <end position="590"/>
    </location>
</feature>
<evidence type="ECO:0000256" key="1">
    <source>
        <dbReference type="ARBA" id="ARBA00004479"/>
    </source>
</evidence>
<evidence type="ECO:0000256" key="4">
    <source>
        <dbReference type="ARBA" id="ARBA00022889"/>
    </source>
</evidence>
<dbReference type="Proteomes" id="UP000694559">
    <property type="component" value="Unplaced"/>
</dbReference>
<evidence type="ECO:0000256" key="3">
    <source>
        <dbReference type="ARBA" id="ARBA00022734"/>
    </source>
</evidence>
<dbReference type="PROSITE" id="PS50835">
    <property type="entry name" value="IG_LIKE"/>
    <property type="match status" value="2"/>
</dbReference>
<proteinExistence type="inferred from homology"/>
<dbReference type="OrthoDB" id="9047639at2759"/>
<dbReference type="Pfam" id="PF07679">
    <property type="entry name" value="I-set"/>
    <property type="match status" value="1"/>
</dbReference>
<dbReference type="InterPro" id="IPR003599">
    <property type="entry name" value="Ig_sub"/>
</dbReference>
<comment type="similarity">
    <text evidence="9">Belongs to the immunoglobulin superfamily. SIGLEC (sialic acid binding Ig-like lectin) family.</text>
</comment>
<dbReference type="GO" id="GO:0030246">
    <property type="term" value="F:carbohydrate binding"/>
    <property type="evidence" value="ECO:0007669"/>
    <property type="project" value="UniProtKB-KW"/>
</dbReference>
<dbReference type="AlphaFoldDB" id="A0A8C7E5Z2"/>
<dbReference type="InterPro" id="IPR013098">
    <property type="entry name" value="Ig_I-set"/>
</dbReference>
<name>A0A8C7E5Z2_NAJNA</name>
<keyword evidence="8" id="KW-0393">Immunoglobulin domain</keyword>
<dbReference type="OMA" id="YHDNGFL"/>
<sequence>MPENESACWIRLLPCKKKNLFLSLAAILAILCKGTRTQPGWWYTITVSPSVFVQRGFTVYIPCQFTYDQRDLERTGNVLAYWIKEQPRRFSCSPSHEQSCLPVATNDQTKGVELSAKDRFYLVGDPWKGNCSLVIRDARIEDEGRYYLRIEGRLKFSFVRGNGYASPYVYVIEPPQKINITVDITDSRQFGSSESQRKEGVNSVKVKEGNTVSLICTADGRPVPKLSWMKENQKVGESTGYLQLHKIGPEDAGKYQCLANNQHGSLKTMVEVIVQYHPRMLVFNTSQTHRKGSILTQGWSKELASDSELTAQEGDSLEVFCKADSNPPATTSWVKRDSPLQKPVDNQLRLTNLTLADEGVYVCKATNMLGDVQGTFQLSVTYAPKLSRSPQKNTTCSYHDNGFLCVCTLHAKPPPQIEWEVDGERVTEESRRRGNLTVQKNEVTSTLNWMGSLDRAHNIICMGSNSYGIQSIQFLLDAKRHPTSESSTGIFTAGICGIFLGAGILMLCLFLIRVFKQKKALFEASHLEGTPSERELQEKSNNSSHIYSNIPPMGPRLYPVDKSKPAQERKPKVPQVSAAPAPRRSEPPELQYAAIDFKPKSKGVPALSDDDVEYSSIQRK</sequence>
<dbReference type="GO" id="GO:0033691">
    <property type="term" value="F:sialic acid binding"/>
    <property type="evidence" value="ECO:0007669"/>
    <property type="project" value="TreeGrafter"/>
</dbReference>
<dbReference type="Ensembl" id="ENSNNAT00000027336.1">
    <property type="protein sequence ID" value="ENSNNAP00000026081.1"/>
    <property type="gene ID" value="ENSNNAG00000016985.1"/>
</dbReference>
<evidence type="ECO:0000313" key="14">
    <source>
        <dbReference type="Proteomes" id="UP000694559"/>
    </source>
</evidence>
<evidence type="ECO:0000256" key="6">
    <source>
        <dbReference type="ARBA" id="ARBA00023136"/>
    </source>
</evidence>
<keyword evidence="6 11" id="KW-0472">Membrane</keyword>
<evidence type="ECO:0000256" key="5">
    <source>
        <dbReference type="ARBA" id="ARBA00022989"/>
    </source>
</evidence>
<evidence type="ECO:0000256" key="10">
    <source>
        <dbReference type="SAM" id="MobiDB-lite"/>
    </source>
</evidence>
<reference evidence="13" key="1">
    <citation type="submission" date="2025-08" db="UniProtKB">
        <authorList>
            <consortium name="Ensembl"/>
        </authorList>
    </citation>
    <scope>IDENTIFICATION</scope>
</reference>
<dbReference type="GO" id="GO:0005886">
    <property type="term" value="C:plasma membrane"/>
    <property type="evidence" value="ECO:0007669"/>
    <property type="project" value="TreeGrafter"/>
</dbReference>
<dbReference type="InterPro" id="IPR013106">
    <property type="entry name" value="Ig_V-set"/>
</dbReference>
<keyword evidence="3" id="KW-0430">Lectin</keyword>
<evidence type="ECO:0000313" key="13">
    <source>
        <dbReference type="Ensembl" id="ENSNNAP00000026081.1"/>
    </source>
</evidence>
<evidence type="ECO:0000256" key="7">
    <source>
        <dbReference type="ARBA" id="ARBA00023157"/>
    </source>
</evidence>
<dbReference type="Pfam" id="PF07686">
    <property type="entry name" value="V-set"/>
    <property type="match status" value="1"/>
</dbReference>
<dbReference type="GO" id="GO:0007155">
    <property type="term" value="P:cell adhesion"/>
    <property type="evidence" value="ECO:0007669"/>
    <property type="project" value="UniProtKB-KW"/>
</dbReference>
<dbReference type="SMART" id="SM00409">
    <property type="entry name" value="IG"/>
    <property type="match status" value="3"/>
</dbReference>
<dbReference type="InterPro" id="IPR013783">
    <property type="entry name" value="Ig-like_fold"/>
</dbReference>
<evidence type="ECO:0000259" key="12">
    <source>
        <dbReference type="PROSITE" id="PS50835"/>
    </source>
</evidence>
<evidence type="ECO:0000256" key="2">
    <source>
        <dbReference type="ARBA" id="ARBA00022692"/>
    </source>
</evidence>
<accession>A0A8C7E5Z2</accession>
<dbReference type="PANTHER" id="PTHR12035:SF125">
    <property type="entry name" value="SIALIC ACID-BINDING IG-LIKE LECTIN 5"/>
    <property type="match status" value="1"/>
</dbReference>
<organism evidence="13 14">
    <name type="scientific">Naja naja</name>
    <name type="common">Indian cobra</name>
    <dbReference type="NCBI Taxonomy" id="35670"/>
    <lineage>
        <taxon>Eukaryota</taxon>
        <taxon>Metazoa</taxon>
        <taxon>Chordata</taxon>
        <taxon>Craniata</taxon>
        <taxon>Vertebrata</taxon>
        <taxon>Euteleostomi</taxon>
        <taxon>Lepidosauria</taxon>
        <taxon>Squamata</taxon>
        <taxon>Bifurcata</taxon>
        <taxon>Unidentata</taxon>
        <taxon>Episquamata</taxon>
        <taxon>Toxicofera</taxon>
        <taxon>Serpentes</taxon>
        <taxon>Colubroidea</taxon>
        <taxon>Elapidae</taxon>
        <taxon>Elapinae</taxon>
        <taxon>Naja</taxon>
    </lineage>
</organism>
<feature type="region of interest" description="Disordered" evidence="10">
    <location>
        <begin position="601"/>
        <end position="620"/>
    </location>
</feature>
<keyword evidence="4" id="KW-0130">Cell adhesion</keyword>
<feature type="domain" description="Ig-like" evidence="12">
    <location>
        <begin position="167"/>
        <end position="273"/>
    </location>
</feature>
<dbReference type="Gene3D" id="2.60.40.10">
    <property type="entry name" value="Immunoglobulins"/>
    <property type="match status" value="4"/>
</dbReference>
<keyword evidence="2 11" id="KW-0812">Transmembrane</keyword>
<dbReference type="InterPro" id="IPR051036">
    <property type="entry name" value="SIGLEC"/>
</dbReference>
<feature type="domain" description="Ig-like" evidence="12">
    <location>
        <begin position="278"/>
        <end position="381"/>
    </location>
</feature>
<dbReference type="SMART" id="SM00408">
    <property type="entry name" value="IGc2"/>
    <property type="match status" value="2"/>
</dbReference>
<keyword evidence="7" id="KW-1015">Disulfide bond</keyword>
<keyword evidence="5 11" id="KW-1133">Transmembrane helix</keyword>
<protein>
    <recommendedName>
        <fullName evidence="12">Ig-like domain-containing protein</fullName>
    </recommendedName>
</protein>
<dbReference type="Pfam" id="PF13927">
    <property type="entry name" value="Ig_3"/>
    <property type="match status" value="1"/>
</dbReference>
<dbReference type="FunFam" id="2.60.40.10:FF:000032">
    <property type="entry name" value="palladin isoform X1"/>
    <property type="match status" value="1"/>
</dbReference>
<evidence type="ECO:0000256" key="8">
    <source>
        <dbReference type="ARBA" id="ARBA00023319"/>
    </source>
</evidence>
<keyword evidence="14" id="KW-1185">Reference proteome</keyword>
<evidence type="ECO:0000256" key="9">
    <source>
        <dbReference type="ARBA" id="ARBA00038361"/>
    </source>
</evidence>
<feature type="transmembrane region" description="Helical" evidence="11">
    <location>
        <begin position="490"/>
        <end position="512"/>
    </location>
</feature>
<dbReference type="InterPro" id="IPR003598">
    <property type="entry name" value="Ig_sub2"/>
</dbReference>
<dbReference type="SUPFAM" id="SSF48726">
    <property type="entry name" value="Immunoglobulin"/>
    <property type="match status" value="4"/>
</dbReference>